<dbReference type="CDD" id="cd01026">
    <property type="entry name" value="TOPRIM_OLD"/>
    <property type="match status" value="1"/>
</dbReference>
<dbReference type="Pfam" id="PF13175">
    <property type="entry name" value="AAA_15"/>
    <property type="match status" value="1"/>
</dbReference>
<evidence type="ECO:0000313" key="4">
    <source>
        <dbReference type="Proteomes" id="UP001366166"/>
    </source>
</evidence>
<keyword evidence="4" id="KW-1185">Reference proteome</keyword>
<gene>
    <name evidence="3" type="ORF">FAK_01190</name>
</gene>
<sequence>MKIKQVKIKNYRSCKDVVIDFESIHALVGPNNAGKSSILRALDFLFNPSRYKIDEESYWNGNKDNPIWIEAIFDDLSADEIESLGGYLKDDESFHMARYAMLSGEEDEDTDSKVIIGQKYCNKVPKYDWLQENKINGKMIGEWLTSPEQLVVNGLNFAEIVGNKPKVGEWKEKAKEVVSTSLTPDDFIEEWIDNPKGYAGVLKSTLPHFIFVPAVKEASDEAKVTKSSPFGKLIYEILKGITAEQTIEMEQSMSRLRARLNRVGGSERIADIVNTEERINKILSSYIPCDLEMEFQPPTIEVILTSPRIFVNDGFRNTIENKGHGLQRAFIFSVLQCYSELVTGYGDNKKRSMIFGVEEPELYMHPQAQRNIRKIFQGIAANGRDQVVFSTHSALLVDVAYFDEIIRVEKQKINSEGEDTVCTKVWQLPMKKMIVDLTTRVPKAKPTPESMRDLYSHAYHPTRSEGFFAEKVILVEGPTEAYSLPIYAEAMGILLDRENIGIVECVGKGQMDRLYRIFNELGIACYLLFDYDQGKDSEVMSKDLLALLGYTGKIQGPVCVEPTFAFFINKWETQINSEIPDVENLTAQARKTLALSADTGKPLVARYIAREITSWGAPLIPPTIVDILSAAVEVGWSSSCLRC</sequence>
<dbReference type="PANTHER" id="PTHR43581">
    <property type="entry name" value="ATP/GTP PHOSPHATASE"/>
    <property type="match status" value="1"/>
</dbReference>
<proteinExistence type="predicted"/>
<dbReference type="PANTHER" id="PTHR43581:SF4">
    <property type="entry name" value="ATP_GTP PHOSPHATASE"/>
    <property type="match status" value="1"/>
</dbReference>
<dbReference type="SUPFAM" id="SSF52540">
    <property type="entry name" value="P-loop containing nucleoside triphosphate hydrolases"/>
    <property type="match status" value="1"/>
</dbReference>
<dbReference type="KEGG" id="dmp:FAK_01190"/>
<feature type="domain" description="Endonuclease GajA/Old nuclease/RecF-like AAA" evidence="1">
    <location>
        <begin position="1"/>
        <end position="395"/>
    </location>
</feature>
<evidence type="ECO:0000259" key="2">
    <source>
        <dbReference type="Pfam" id="PF20469"/>
    </source>
</evidence>
<dbReference type="EMBL" id="AP028679">
    <property type="protein sequence ID" value="BEQ13053.1"/>
    <property type="molecule type" value="Genomic_DNA"/>
</dbReference>
<keyword evidence="3" id="KW-0255">Endonuclease</keyword>
<dbReference type="RefSeq" id="WP_338604287.1">
    <property type="nucleotide sequence ID" value="NZ_AP028679.1"/>
</dbReference>
<organism evidence="3 4">
    <name type="scientific">Desulfoferula mesophila</name>
    <dbReference type="NCBI Taxonomy" id="3058419"/>
    <lineage>
        <taxon>Bacteria</taxon>
        <taxon>Pseudomonadati</taxon>
        <taxon>Thermodesulfobacteriota</taxon>
        <taxon>Desulfarculia</taxon>
        <taxon>Desulfarculales</taxon>
        <taxon>Desulfarculaceae</taxon>
        <taxon>Desulfoferula</taxon>
    </lineage>
</organism>
<dbReference type="InterPro" id="IPR051396">
    <property type="entry name" value="Bact_Antivir_Def_Nuclease"/>
</dbReference>
<name>A0AAU9E7B1_9BACT</name>
<dbReference type="Pfam" id="PF20469">
    <property type="entry name" value="OLD-like_TOPRIM"/>
    <property type="match status" value="1"/>
</dbReference>
<dbReference type="GO" id="GO:0004519">
    <property type="term" value="F:endonuclease activity"/>
    <property type="evidence" value="ECO:0007669"/>
    <property type="project" value="UniProtKB-KW"/>
</dbReference>
<accession>A0AAU9E7B1</accession>
<feature type="domain" description="OLD protein-like TOPRIM" evidence="2">
    <location>
        <begin position="467"/>
        <end position="532"/>
    </location>
</feature>
<reference evidence="4" key="1">
    <citation type="journal article" date="2023" name="Arch. Microbiol.">
        <title>Desulfoferula mesophilus gen. nov. sp. nov., a mesophilic sulfate-reducing bacterium isolated from a brackish lake sediment.</title>
        <authorList>
            <person name="Watanabe T."/>
            <person name="Yabe T."/>
            <person name="Tsuji J.M."/>
            <person name="Fukui M."/>
        </authorList>
    </citation>
    <scope>NUCLEOTIDE SEQUENCE [LARGE SCALE GENOMIC DNA]</scope>
    <source>
        <strain evidence="4">12FAK</strain>
    </source>
</reference>
<dbReference type="AlphaFoldDB" id="A0AAU9E7B1"/>
<dbReference type="Gene3D" id="3.40.50.300">
    <property type="entry name" value="P-loop containing nucleotide triphosphate hydrolases"/>
    <property type="match status" value="1"/>
</dbReference>
<keyword evidence="3" id="KW-0378">Hydrolase</keyword>
<dbReference type="InterPro" id="IPR034139">
    <property type="entry name" value="TOPRIM_OLD"/>
</dbReference>
<evidence type="ECO:0000259" key="1">
    <source>
        <dbReference type="Pfam" id="PF13175"/>
    </source>
</evidence>
<dbReference type="Proteomes" id="UP001366166">
    <property type="component" value="Chromosome"/>
</dbReference>
<protein>
    <submittedName>
        <fullName evidence="3">ATP-dependent endonuclease</fullName>
    </submittedName>
</protein>
<dbReference type="InterPro" id="IPR027417">
    <property type="entry name" value="P-loop_NTPase"/>
</dbReference>
<evidence type="ECO:0000313" key="3">
    <source>
        <dbReference type="EMBL" id="BEQ13053.1"/>
    </source>
</evidence>
<dbReference type="InterPro" id="IPR041685">
    <property type="entry name" value="AAA_GajA/Old/RecF-like"/>
</dbReference>
<keyword evidence="3" id="KW-0540">Nuclease</keyword>